<evidence type="ECO:0000313" key="6">
    <source>
        <dbReference type="Proteomes" id="UP001319870"/>
    </source>
</evidence>
<comment type="similarity">
    <text evidence="1 4">Belongs to the glycosyl hydrolase 28 family.</text>
</comment>
<dbReference type="Pfam" id="PF00295">
    <property type="entry name" value="Glyco_hydro_28"/>
    <property type="match status" value="1"/>
</dbReference>
<evidence type="ECO:0000256" key="2">
    <source>
        <dbReference type="ARBA" id="ARBA00022801"/>
    </source>
</evidence>
<dbReference type="SMART" id="SM00710">
    <property type="entry name" value="PbH1"/>
    <property type="match status" value="6"/>
</dbReference>
<dbReference type="GO" id="GO:0016787">
    <property type="term" value="F:hydrolase activity"/>
    <property type="evidence" value="ECO:0007669"/>
    <property type="project" value="UniProtKB-KW"/>
</dbReference>
<organism evidence="5 6">
    <name type="scientific">Isoptericola luteus</name>
    <dbReference type="NCBI Taxonomy" id="2879484"/>
    <lineage>
        <taxon>Bacteria</taxon>
        <taxon>Bacillati</taxon>
        <taxon>Actinomycetota</taxon>
        <taxon>Actinomycetes</taxon>
        <taxon>Micrococcales</taxon>
        <taxon>Promicromonosporaceae</taxon>
        <taxon>Isoptericola</taxon>
    </lineage>
</organism>
<dbReference type="RefSeq" id="WP_225564723.1">
    <property type="nucleotide sequence ID" value="NZ_JAIXCQ010000003.1"/>
</dbReference>
<evidence type="ECO:0000256" key="1">
    <source>
        <dbReference type="ARBA" id="ARBA00008834"/>
    </source>
</evidence>
<evidence type="ECO:0000256" key="3">
    <source>
        <dbReference type="ARBA" id="ARBA00023295"/>
    </source>
</evidence>
<dbReference type="InterPro" id="IPR012334">
    <property type="entry name" value="Pectin_lyas_fold"/>
</dbReference>
<accession>A0ABS7ZD50</accession>
<sequence length="435" mass="46127">MRSIDTTVPDLAPDASDTLETAALQARIDDAASAGGGRVVVPAGVHRTGALRLRSHVELHLEAGARLEFVPDPGLYPAVAARWEGASVEVHSPCLYAHGETDVAITGLGTVDGGGAAWWDTFTRDRAALAYPRPTLVGLHECTRVTIRDVTLTDSPAWTVHPLLCEDVSISGIRIVNPPDSPNTDGIDPESCRNVRISDCHIDVGDDCIAIKAGTERADSKVACENITITGCTMVHGHGGVVIGSEMSGGVRNVVIGDCVFSGTDRGIRVKSRRGRGGTVEDVRVTNVVMDDVMCPIVVNPFYFCGPDGKEPWVADRAAYPVDDRTPLFRRIHLSHITARNVHAAAAHLYGLPEQPLAEVTLDDVAVSFAPDAVAGYPAMADGVDEMARHGVHAGFVADSVFSRIRIVGCDGPGFHVEDSPSLRVTEVTVVSADD</sequence>
<keyword evidence="2 4" id="KW-0378">Hydrolase</keyword>
<keyword evidence="6" id="KW-1185">Reference proteome</keyword>
<dbReference type="Gene3D" id="2.160.20.10">
    <property type="entry name" value="Single-stranded right-handed beta-helix, Pectin lyase-like"/>
    <property type="match status" value="1"/>
</dbReference>
<name>A0ABS7ZD50_9MICO</name>
<dbReference type="Proteomes" id="UP001319870">
    <property type="component" value="Unassembled WGS sequence"/>
</dbReference>
<dbReference type="InterPro" id="IPR006626">
    <property type="entry name" value="PbH1"/>
</dbReference>
<evidence type="ECO:0000256" key="4">
    <source>
        <dbReference type="RuleBase" id="RU361169"/>
    </source>
</evidence>
<gene>
    <name evidence="5" type="ORF">LEP48_06315</name>
</gene>
<comment type="caution">
    <text evidence="5">The sequence shown here is derived from an EMBL/GenBank/DDBJ whole genome shotgun (WGS) entry which is preliminary data.</text>
</comment>
<dbReference type="InterPro" id="IPR000743">
    <property type="entry name" value="Glyco_hydro_28"/>
</dbReference>
<keyword evidence="3 4" id="KW-0326">Glycosidase</keyword>
<dbReference type="EMBL" id="JAIXCQ010000003">
    <property type="protein sequence ID" value="MCA5892967.1"/>
    <property type="molecule type" value="Genomic_DNA"/>
</dbReference>
<protein>
    <submittedName>
        <fullName evidence="5">Glycoside hydrolase family 28 protein</fullName>
    </submittedName>
</protein>
<dbReference type="SUPFAM" id="SSF51126">
    <property type="entry name" value="Pectin lyase-like"/>
    <property type="match status" value="1"/>
</dbReference>
<dbReference type="PANTHER" id="PTHR31339">
    <property type="entry name" value="PECTIN LYASE-RELATED"/>
    <property type="match status" value="1"/>
</dbReference>
<dbReference type="InterPro" id="IPR011050">
    <property type="entry name" value="Pectin_lyase_fold/virulence"/>
</dbReference>
<dbReference type="PROSITE" id="PS00502">
    <property type="entry name" value="POLYGALACTURONASE"/>
    <property type="match status" value="1"/>
</dbReference>
<dbReference type="PANTHER" id="PTHR31339:SF9">
    <property type="entry name" value="PLASMIN AND FIBRONECTIN-BINDING PROTEIN A"/>
    <property type="match status" value="1"/>
</dbReference>
<reference evidence="5 6" key="1">
    <citation type="submission" date="2021-09" db="EMBL/GenBank/DDBJ databases">
        <title>Isoptericola luteus sp. nov., a novel bacterium isolated from Harbin, the capital city of Heilongjiang province.</title>
        <authorList>
            <person name="Li J."/>
        </authorList>
    </citation>
    <scope>NUCLEOTIDE SEQUENCE [LARGE SCALE GENOMIC DNA]</scope>
    <source>
        <strain evidence="5 6">NEAU-Y5</strain>
    </source>
</reference>
<proteinExistence type="inferred from homology"/>
<evidence type="ECO:0000313" key="5">
    <source>
        <dbReference type="EMBL" id="MCA5892967.1"/>
    </source>
</evidence>
<dbReference type="InterPro" id="IPR051801">
    <property type="entry name" value="GH28_Enzymes"/>
</dbReference>